<dbReference type="PANTHER" id="PTHR11927">
    <property type="entry name" value="GALACTOSIDE 2-L-FUCOSYLTRANSFERASE"/>
    <property type="match status" value="1"/>
</dbReference>
<dbReference type="PANTHER" id="PTHR11927:SF9">
    <property type="entry name" value="L-FUCOSYLTRANSFERASE"/>
    <property type="match status" value="1"/>
</dbReference>
<dbReference type="AlphaFoldDB" id="A0A1W4WNP0"/>
<dbReference type="EC" id="2.4.1.-" evidence="3"/>
<keyword evidence="3" id="KW-0333">Golgi apparatus</keyword>
<dbReference type="GO" id="GO:0005975">
    <property type="term" value="P:carbohydrate metabolic process"/>
    <property type="evidence" value="ECO:0007669"/>
    <property type="project" value="InterPro"/>
</dbReference>
<sequence length="355" mass="41296">MITRKKLYFILVLFTVCVYLLVDFLSNQQLIKLEGYSSDERFQYSVDTEKFNDDINVVDSFGSCPDGNIITVGFGGQLGNRIWEYMSLYAAYQLYKDECRFYPYVPMEITKDMEVVFQKLWIPILQDLPEVCIQQREKIVIGGHDDIPVKELQGKNAVLELPKYSARYEFVSDYGFDNIRRELRFKPEYVNEVYTNLKSLKSTYYKENDDVVFVGMHYRGTDYVPHIRKYLHEKFEGPPTYEYYNKAMSFFQEKYEKVIFILVTIDTNWIDQNKAGFKKDANLAINPFESEKLKDLALLSHCNHSIISYGSFSSTAALFAGGTTFVYDLQIPLNVKGPILAMGLASRLPNWHVLK</sequence>
<dbReference type="OrthoDB" id="3226at2759"/>
<proteinExistence type="inferred from homology"/>
<dbReference type="InParanoid" id="A0A1W4WNP0"/>
<dbReference type="Proteomes" id="UP000192223">
    <property type="component" value="Unplaced"/>
</dbReference>
<dbReference type="GeneID" id="108734594"/>
<dbReference type="InterPro" id="IPR002516">
    <property type="entry name" value="Glyco_trans_11"/>
</dbReference>
<keyword evidence="3" id="KW-1133">Transmembrane helix</keyword>
<gene>
    <name evidence="5" type="primary">LOC108734594</name>
</gene>
<keyword evidence="4" id="KW-1185">Reference proteome</keyword>
<dbReference type="Pfam" id="PF01531">
    <property type="entry name" value="Glyco_transf_11"/>
    <property type="match status" value="1"/>
</dbReference>
<dbReference type="KEGG" id="apln:108734594"/>
<dbReference type="UniPathway" id="UPA00378"/>
<organism evidence="4 5">
    <name type="scientific">Agrilus planipennis</name>
    <name type="common">Emerald ash borer</name>
    <name type="synonym">Agrilus marcopoli</name>
    <dbReference type="NCBI Taxonomy" id="224129"/>
    <lineage>
        <taxon>Eukaryota</taxon>
        <taxon>Metazoa</taxon>
        <taxon>Ecdysozoa</taxon>
        <taxon>Arthropoda</taxon>
        <taxon>Hexapoda</taxon>
        <taxon>Insecta</taxon>
        <taxon>Pterygota</taxon>
        <taxon>Neoptera</taxon>
        <taxon>Endopterygota</taxon>
        <taxon>Coleoptera</taxon>
        <taxon>Polyphaga</taxon>
        <taxon>Elateriformia</taxon>
        <taxon>Buprestoidea</taxon>
        <taxon>Buprestidae</taxon>
        <taxon>Agrilinae</taxon>
        <taxon>Agrilus</taxon>
    </lineage>
</organism>
<keyword evidence="1 3" id="KW-0328">Glycosyltransferase</keyword>
<evidence type="ECO:0000313" key="5">
    <source>
        <dbReference type="RefSeq" id="XP_018321723.1"/>
    </source>
</evidence>
<comment type="subcellular location">
    <subcellularLocation>
        <location evidence="3">Golgi apparatus</location>
        <location evidence="3">Golgi stack membrane</location>
        <topology evidence="3">Single-pass type II membrane protein</topology>
    </subcellularLocation>
</comment>
<feature type="transmembrane region" description="Helical" evidence="3">
    <location>
        <begin position="7"/>
        <end position="25"/>
    </location>
</feature>
<keyword evidence="2 3" id="KW-0808">Transferase</keyword>
<reference evidence="5" key="1">
    <citation type="submission" date="2025-08" db="UniProtKB">
        <authorList>
            <consortium name="RefSeq"/>
        </authorList>
    </citation>
    <scope>IDENTIFICATION</scope>
    <source>
        <tissue evidence="5">Entire body</tissue>
    </source>
</reference>
<name>A0A1W4WNP0_AGRPL</name>
<keyword evidence="3" id="KW-0325">Glycoprotein</keyword>
<evidence type="ECO:0000256" key="1">
    <source>
        <dbReference type="ARBA" id="ARBA00022676"/>
    </source>
</evidence>
<accession>A0A1W4WNP0</accession>
<evidence type="ECO:0000256" key="2">
    <source>
        <dbReference type="ARBA" id="ARBA00022679"/>
    </source>
</evidence>
<dbReference type="STRING" id="224129.A0A1W4WNP0"/>
<dbReference type="GO" id="GO:0032580">
    <property type="term" value="C:Golgi cisterna membrane"/>
    <property type="evidence" value="ECO:0007669"/>
    <property type="project" value="UniProtKB-SubCell"/>
</dbReference>
<dbReference type="GO" id="GO:0008107">
    <property type="term" value="F:galactoside 2-alpha-L-fucosyltransferase activity"/>
    <property type="evidence" value="ECO:0007669"/>
    <property type="project" value="InterPro"/>
</dbReference>
<keyword evidence="3" id="KW-0472">Membrane</keyword>
<protein>
    <recommendedName>
        <fullName evidence="3">L-Fucosyltransferase</fullName>
        <ecNumber evidence="3">2.4.1.-</ecNumber>
    </recommendedName>
</protein>
<evidence type="ECO:0000313" key="4">
    <source>
        <dbReference type="Proteomes" id="UP000192223"/>
    </source>
</evidence>
<comment type="pathway">
    <text evidence="3">Protein modification; protein glycosylation.</text>
</comment>
<evidence type="ECO:0000256" key="3">
    <source>
        <dbReference type="RuleBase" id="RU363129"/>
    </source>
</evidence>
<dbReference type="RefSeq" id="XP_018321723.1">
    <property type="nucleotide sequence ID" value="XM_018466221.2"/>
</dbReference>
<comment type="similarity">
    <text evidence="3">Belongs to the glycosyltransferase 11 family.</text>
</comment>
<keyword evidence="3" id="KW-0812">Transmembrane</keyword>
<keyword evidence="3" id="KW-0735">Signal-anchor</keyword>